<keyword evidence="3" id="KW-1185">Reference proteome</keyword>
<protein>
    <submittedName>
        <fullName evidence="2">Uncharacterized protein</fullName>
    </submittedName>
</protein>
<feature type="region of interest" description="Disordered" evidence="1">
    <location>
        <begin position="89"/>
        <end position="153"/>
    </location>
</feature>
<name>A0A395IT98_9HELO</name>
<reference evidence="2 3" key="1">
    <citation type="submission" date="2018-06" db="EMBL/GenBank/DDBJ databases">
        <title>Genome Sequence of the Brown Rot Fungal Pathogen Monilinia fructigena.</title>
        <authorList>
            <person name="Landi L."/>
            <person name="De Miccolis Angelini R.M."/>
            <person name="Pollastro S."/>
            <person name="Abate D."/>
            <person name="Faretra F."/>
            <person name="Romanazzi G."/>
        </authorList>
    </citation>
    <scope>NUCLEOTIDE SEQUENCE [LARGE SCALE GENOMIC DNA]</scope>
    <source>
        <strain evidence="2 3">Mfrg269</strain>
    </source>
</reference>
<dbReference type="AlphaFoldDB" id="A0A395IT98"/>
<organism evidence="2 3">
    <name type="scientific">Monilinia fructigena</name>
    <dbReference type="NCBI Taxonomy" id="38457"/>
    <lineage>
        <taxon>Eukaryota</taxon>
        <taxon>Fungi</taxon>
        <taxon>Dikarya</taxon>
        <taxon>Ascomycota</taxon>
        <taxon>Pezizomycotina</taxon>
        <taxon>Leotiomycetes</taxon>
        <taxon>Helotiales</taxon>
        <taxon>Sclerotiniaceae</taxon>
        <taxon>Monilinia</taxon>
    </lineage>
</organism>
<dbReference type="EMBL" id="QKRW01000022">
    <property type="protein sequence ID" value="RAL62868.1"/>
    <property type="molecule type" value="Genomic_DNA"/>
</dbReference>
<evidence type="ECO:0000313" key="2">
    <source>
        <dbReference type="EMBL" id="RAL62868.1"/>
    </source>
</evidence>
<feature type="compositionally biased region" description="Polar residues" evidence="1">
    <location>
        <begin position="117"/>
        <end position="140"/>
    </location>
</feature>
<dbReference type="OrthoDB" id="10249562at2759"/>
<comment type="caution">
    <text evidence="2">The sequence shown here is derived from an EMBL/GenBank/DDBJ whole genome shotgun (WGS) entry which is preliminary data.</text>
</comment>
<evidence type="ECO:0000256" key="1">
    <source>
        <dbReference type="SAM" id="MobiDB-lite"/>
    </source>
</evidence>
<proteinExistence type="predicted"/>
<gene>
    <name evidence="2" type="ORF">DID88_004709</name>
</gene>
<dbReference type="Proteomes" id="UP000249056">
    <property type="component" value="Unassembled WGS sequence"/>
</dbReference>
<feature type="compositionally biased region" description="Polar residues" evidence="1">
    <location>
        <begin position="99"/>
        <end position="110"/>
    </location>
</feature>
<sequence length="198" mass="21443">MYILPPWGPLELLALPNSATVATTSNDALNIGIEKSNVVLDGYITPPTSVETDTSSVPTPDNLEVVTPKQVLAVKKDEINDSTRVAEHIDNATHAPMTPISTKEAQNSGSDGDLPEDSSSVADRQKSVRFSPTVEQTIFLPSQPPSPGRIVASTEEKPDAPLEVALDEEMVIEDQEHFQLTMEEAFLSLLWVRGSYSS</sequence>
<evidence type="ECO:0000313" key="3">
    <source>
        <dbReference type="Proteomes" id="UP000249056"/>
    </source>
</evidence>
<accession>A0A395IT98</accession>